<proteinExistence type="predicted"/>
<comment type="caution">
    <text evidence="2">The sequence shown here is derived from an EMBL/GenBank/DDBJ whole genome shotgun (WGS) entry which is preliminary data.</text>
</comment>
<sequence>MAKLEAEIDPYPVSELTTRFGIGKTALYDRLKALGIVPMKQGGKAFVSQEPLQRLEALDEHLKAGGTLANFEHVQRTSDESGEQDKRTDPVVSHTATGKPSHAEGGDGPLGFFRMDVQSVAVLVVNLAVRGIKEVLLAIFPAPLSRTERGLRLSPLRELEEAYEKRWLLSTTEVSDLLGLSATTVRAYGEQFEHAGFTFTRSRVSTRERGQLAWKVGKLKALDDAIDVATTTLD</sequence>
<accession>A0A2T1E804</accession>
<evidence type="ECO:0000313" key="2">
    <source>
        <dbReference type="EMBL" id="PSB28866.1"/>
    </source>
</evidence>
<evidence type="ECO:0000313" key="3">
    <source>
        <dbReference type="Proteomes" id="UP000239576"/>
    </source>
</evidence>
<reference evidence="2 3" key="2">
    <citation type="submission" date="2018-03" db="EMBL/GenBank/DDBJ databases">
        <title>The ancient ancestry and fast evolution of plastids.</title>
        <authorList>
            <person name="Moore K.R."/>
            <person name="Magnabosco C."/>
            <person name="Momper L."/>
            <person name="Gold D.A."/>
            <person name="Bosak T."/>
            <person name="Fournier G.P."/>
        </authorList>
    </citation>
    <scope>NUCLEOTIDE SEQUENCE [LARGE SCALE GENOMIC DNA]</scope>
    <source>
        <strain evidence="2 3">ULC18</strain>
    </source>
</reference>
<feature type="compositionally biased region" description="Basic and acidic residues" evidence="1">
    <location>
        <begin position="73"/>
        <end position="89"/>
    </location>
</feature>
<dbReference type="OrthoDB" id="561104at2"/>
<dbReference type="Proteomes" id="UP000239576">
    <property type="component" value="Unassembled WGS sequence"/>
</dbReference>
<protein>
    <submittedName>
        <fullName evidence="2">Uncharacterized protein</fullName>
    </submittedName>
</protein>
<reference evidence="3" key="1">
    <citation type="submission" date="2018-02" db="EMBL/GenBank/DDBJ databases">
        <authorList>
            <person name="Moore K."/>
            <person name="Momper L."/>
        </authorList>
    </citation>
    <scope>NUCLEOTIDE SEQUENCE [LARGE SCALE GENOMIC DNA]</scope>
    <source>
        <strain evidence="3">ULC18</strain>
    </source>
</reference>
<feature type="region of interest" description="Disordered" evidence="1">
    <location>
        <begin position="73"/>
        <end position="105"/>
    </location>
</feature>
<dbReference type="AlphaFoldDB" id="A0A2T1E804"/>
<evidence type="ECO:0000256" key="1">
    <source>
        <dbReference type="SAM" id="MobiDB-lite"/>
    </source>
</evidence>
<gene>
    <name evidence="2" type="ORF">C7B82_12505</name>
</gene>
<dbReference type="RefSeq" id="WP_106256630.1">
    <property type="nucleotide sequence ID" value="NZ_CAWNSW010000087.1"/>
</dbReference>
<name>A0A2T1E804_9CYAN</name>
<organism evidence="2 3">
    <name type="scientific">Stenomitos frigidus ULC18</name>
    <dbReference type="NCBI Taxonomy" id="2107698"/>
    <lineage>
        <taxon>Bacteria</taxon>
        <taxon>Bacillati</taxon>
        <taxon>Cyanobacteriota</taxon>
        <taxon>Cyanophyceae</taxon>
        <taxon>Leptolyngbyales</taxon>
        <taxon>Leptolyngbyaceae</taxon>
        <taxon>Stenomitos</taxon>
    </lineage>
</organism>
<dbReference type="EMBL" id="PVWK01000072">
    <property type="protein sequence ID" value="PSB28866.1"/>
    <property type="molecule type" value="Genomic_DNA"/>
</dbReference>
<keyword evidence="3" id="KW-1185">Reference proteome</keyword>